<evidence type="ECO:0000313" key="4">
    <source>
        <dbReference type="Proteomes" id="UP000078070"/>
    </source>
</evidence>
<dbReference type="STRING" id="1821621.A8C75_08535"/>
<dbReference type="KEGG" id="mars:A8C75_08535"/>
<dbReference type="InterPro" id="IPR019734">
    <property type="entry name" value="TPR_rpt"/>
</dbReference>
<reference evidence="3 4" key="2">
    <citation type="journal article" date="2018" name="Int. J. Syst. Evol. Microbiol.">
        <title>Marinobacterium aestuarii sp. nov., a benzene-degrading marine bacterium isolated from estuary sediment.</title>
        <authorList>
            <person name="Bae S.S."/>
            <person name="Jung J."/>
            <person name="Chung D."/>
            <person name="Baek K."/>
        </authorList>
    </citation>
    <scope>NUCLEOTIDE SEQUENCE [LARGE SCALE GENOMIC DNA]</scope>
    <source>
        <strain evidence="3 4">ST58-10</strain>
    </source>
</reference>
<protein>
    <submittedName>
        <fullName evidence="3">Uncharacterized protein</fullName>
    </submittedName>
</protein>
<dbReference type="InterPro" id="IPR011990">
    <property type="entry name" value="TPR-like_helical_dom_sf"/>
</dbReference>
<dbReference type="Pfam" id="PF13414">
    <property type="entry name" value="TPR_11"/>
    <property type="match status" value="1"/>
</dbReference>
<dbReference type="Proteomes" id="UP000078070">
    <property type="component" value="Chromosome"/>
</dbReference>
<accession>A0A1A9EXK0</accession>
<dbReference type="RefSeq" id="WP_067380755.1">
    <property type="nucleotide sequence ID" value="NZ_CP015839.1"/>
</dbReference>
<keyword evidence="1" id="KW-0802">TPR repeat</keyword>
<keyword evidence="2" id="KW-0472">Membrane</keyword>
<gene>
    <name evidence="3" type="ORF">A8C75_08535</name>
</gene>
<dbReference type="AlphaFoldDB" id="A0A1A9EXK0"/>
<dbReference type="Gene3D" id="1.25.40.10">
    <property type="entry name" value="Tetratricopeptide repeat domain"/>
    <property type="match status" value="1"/>
</dbReference>
<evidence type="ECO:0000256" key="2">
    <source>
        <dbReference type="SAM" id="Phobius"/>
    </source>
</evidence>
<organism evidence="3 4">
    <name type="scientific">Marinobacterium aestuarii</name>
    <dbReference type="NCBI Taxonomy" id="1821621"/>
    <lineage>
        <taxon>Bacteria</taxon>
        <taxon>Pseudomonadati</taxon>
        <taxon>Pseudomonadota</taxon>
        <taxon>Gammaproteobacteria</taxon>
        <taxon>Oceanospirillales</taxon>
        <taxon>Oceanospirillaceae</taxon>
        <taxon>Marinobacterium</taxon>
    </lineage>
</organism>
<dbReference type="EMBL" id="CP015839">
    <property type="protein sequence ID" value="ANG62532.1"/>
    <property type="molecule type" value="Genomic_DNA"/>
</dbReference>
<sequence>MLLNRKSFLAGLLFYNKVMFFWGGIVFSAYSHGSCGDVYAEKYGPYDYSDEKQRSRILETVERRHFTDNVQGLKKGGETGSIMGDLGYTLNKFPNHYPALTTLVKYSEYEGVKTDPFIQEEINCFFVRAKQFKPEDYRVYHIYGNYLFRKGNYKSSIENYTKSLSIRDSAEVHYNLGLAYLKLGDVKNSEIHARKAYSKKYPLPGLKNMLMERQVSIE</sequence>
<dbReference type="SUPFAM" id="SSF48452">
    <property type="entry name" value="TPR-like"/>
    <property type="match status" value="1"/>
</dbReference>
<dbReference type="PROSITE" id="PS50005">
    <property type="entry name" value="TPR"/>
    <property type="match status" value="1"/>
</dbReference>
<keyword evidence="4" id="KW-1185">Reference proteome</keyword>
<reference evidence="4" key="1">
    <citation type="submission" date="2016-05" db="EMBL/GenBank/DDBJ databases">
        <authorList>
            <person name="Baek K."/>
            <person name="Yang S.-J."/>
        </authorList>
    </citation>
    <scope>NUCLEOTIDE SEQUENCE [LARGE SCALE GENOMIC DNA]</scope>
    <source>
        <strain evidence="4">ST58-10</strain>
    </source>
</reference>
<proteinExistence type="predicted"/>
<evidence type="ECO:0000256" key="1">
    <source>
        <dbReference type="PROSITE-ProRule" id="PRU00339"/>
    </source>
</evidence>
<name>A0A1A9EXK0_9GAMM</name>
<feature type="transmembrane region" description="Helical" evidence="2">
    <location>
        <begin position="12"/>
        <end position="30"/>
    </location>
</feature>
<evidence type="ECO:0000313" key="3">
    <source>
        <dbReference type="EMBL" id="ANG62532.1"/>
    </source>
</evidence>
<dbReference type="OrthoDB" id="8525350at2"/>
<keyword evidence="2" id="KW-1133">Transmembrane helix</keyword>
<keyword evidence="2" id="KW-0812">Transmembrane</keyword>
<feature type="repeat" description="TPR" evidence="1">
    <location>
        <begin position="137"/>
        <end position="170"/>
    </location>
</feature>